<dbReference type="RefSeq" id="WP_343163804.1">
    <property type="nucleotide sequence ID" value="NZ_JBHRSV010000001.1"/>
</dbReference>
<evidence type="ECO:0000256" key="3">
    <source>
        <dbReference type="ARBA" id="ARBA00022989"/>
    </source>
</evidence>
<evidence type="ECO:0000313" key="10">
    <source>
        <dbReference type="EMBL" id="MFC2924794.1"/>
    </source>
</evidence>
<evidence type="ECO:0000256" key="7">
    <source>
        <dbReference type="SAM" id="MobiDB-lite"/>
    </source>
</evidence>
<evidence type="ECO:0000256" key="2">
    <source>
        <dbReference type="ARBA" id="ARBA00022692"/>
    </source>
</evidence>
<comment type="subcellular location">
    <subcellularLocation>
        <location evidence="1">Endomembrane system</location>
        <topology evidence="1">Multi-pass membrane protein</topology>
    </subcellularLocation>
</comment>
<keyword evidence="11" id="KW-1185">Reference proteome</keyword>
<evidence type="ECO:0000313" key="11">
    <source>
        <dbReference type="Proteomes" id="UP001595379"/>
    </source>
</evidence>
<dbReference type="GO" id="GO:0016491">
    <property type="term" value="F:oxidoreductase activity"/>
    <property type="evidence" value="ECO:0007669"/>
    <property type="project" value="UniProtKB-KW"/>
</dbReference>
<protein>
    <submittedName>
        <fullName evidence="10">Sterol desaturase family protein</fullName>
        <ecNumber evidence="10">1.-.-.-</ecNumber>
    </submittedName>
</protein>
<sequence>MELIEPIYIAIPFFAAFIIAEMVYARTTGKARFEPRDSAASLAMGLGNTVAGVVFAGITATWLTFIQQFALFDFGYVWWAWIAAFVLDDFTYYWSHRWAHTVRWFWADHVVHHSSQHYNLTTALRQPWFGVFTLKFMWLGSWLVLLGFPPVMIAFVGSLNLIYQFWIHTEAITRMPRWFEAVMNTPSHHRVHHATNPVYLDRNYAGVFIIWDKMFGTFQPELEDERCRYGIVKNLGTWNPLRISLHEWWGIARDVAGSRSPKEALGYIFAPPGWSPDGSRMTSKRIKEIWDAERRHGEARASSEASTGSRLPAE</sequence>
<reference evidence="11" key="1">
    <citation type="journal article" date="2019" name="Int. J. Syst. Evol. Microbiol.">
        <title>The Global Catalogue of Microorganisms (GCM) 10K type strain sequencing project: providing services to taxonomists for standard genome sequencing and annotation.</title>
        <authorList>
            <consortium name="The Broad Institute Genomics Platform"/>
            <consortium name="The Broad Institute Genome Sequencing Center for Infectious Disease"/>
            <person name="Wu L."/>
            <person name="Ma J."/>
        </authorList>
    </citation>
    <scope>NUCLEOTIDE SEQUENCE [LARGE SCALE GENOMIC DNA]</scope>
    <source>
        <strain evidence="11">KCTC 52487</strain>
    </source>
</reference>
<dbReference type="PANTHER" id="PTHR21624">
    <property type="entry name" value="STEROL DESATURASE-RELATED PROTEIN"/>
    <property type="match status" value="1"/>
</dbReference>
<keyword evidence="2 8" id="KW-0812">Transmembrane</keyword>
<dbReference type="InterPro" id="IPR006694">
    <property type="entry name" value="Fatty_acid_hydroxylase"/>
</dbReference>
<feature type="domain" description="Fatty acid hydroxylase" evidence="9">
    <location>
        <begin position="81"/>
        <end position="217"/>
    </location>
</feature>
<dbReference type="EMBL" id="JBHRSV010000001">
    <property type="protein sequence ID" value="MFC2924794.1"/>
    <property type="molecule type" value="Genomic_DNA"/>
</dbReference>
<proteinExistence type="predicted"/>
<accession>A0ABV6ZTP0</accession>
<feature type="transmembrane region" description="Helical" evidence="8">
    <location>
        <begin position="46"/>
        <end position="70"/>
    </location>
</feature>
<dbReference type="PANTHER" id="PTHR21624:SF1">
    <property type="entry name" value="ALKYLGLYCEROL MONOOXYGENASE"/>
    <property type="match status" value="1"/>
</dbReference>
<evidence type="ECO:0000256" key="4">
    <source>
        <dbReference type="ARBA" id="ARBA00023002"/>
    </source>
</evidence>
<evidence type="ECO:0000259" key="9">
    <source>
        <dbReference type="Pfam" id="PF04116"/>
    </source>
</evidence>
<evidence type="ECO:0000256" key="6">
    <source>
        <dbReference type="ARBA" id="ARBA00023136"/>
    </source>
</evidence>
<dbReference type="Pfam" id="PF04116">
    <property type="entry name" value="FA_hydroxylase"/>
    <property type="match status" value="1"/>
</dbReference>
<dbReference type="Proteomes" id="UP001595379">
    <property type="component" value="Unassembled WGS sequence"/>
</dbReference>
<comment type="caution">
    <text evidence="10">The sequence shown here is derived from an EMBL/GenBank/DDBJ whole genome shotgun (WGS) entry which is preliminary data.</text>
</comment>
<feature type="compositionally biased region" description="Polar residues" evidence="7">
    <location>
        <begin position="303"/>
        <end position="314"/>
    </location>
</feature>
<organism evidence="10 11">
    <name type="scientific">Hyphobacterium vulgare</name>
    <dbReference type="NCBI Taxonomy" id="1736751"/>
    <lineage>
        <taxon>Bacteria</taxon>
        <taxon>Pseudomonadati</taxon>
        <taxon>Pseudomonadota</taxon>
        <taxon>Alphaproteobacteria</taxon>
        <taxon>Maricaulales</taxon>
        <taxon>Maricaulaceae</taxon>
        <taxon>Hyphobacterium</taxon>
    </lineage>
</organism>
<dbReference type="InterPro" id="IPR051689">
    <property type="entry name" value="Sterol_desaturase/TMEM195"/>
</dbReference>
<keyword evidence="4 10" id="KW-0560">Oxidoreductase</keyword>
<name>A0ABV6ZTP0_9PROT</name>
<gene>
    <name evidence="10" type="ORF">ACFOOR_01605</name>
</gene>
<evidence type="ECO:0000256" key="5">
    <source>
        <dbReference type="ARBA" id="ARBA00023098"/>
    </source>
</evidence>
<feature type="region of interest" description="Disordered" evidence="7">
    <location>
        <begin position="293"/>
        <end position="314"/>
    </location>
</feature>
<dbReference type="EC" id="1.-.-.-" evidence="10"/>
<keyword evidence="6 8" id="KW-0472">Membrane</keyword>
<evidence type="ECO:0000256" key="1">
    <source>
        <dbReference type="ARBA" id="ARBA00004127"/>
    </source>
</evidence>
<keyword evidence="5" id="KW-0443">Lipid metabolism</keyword>
<evidence type="ECO:0000256" key="8">
    <source>
        <dbReference type="SAM" id="Phobius"/>
    </source>
</evidence>
<keyword evidence="3 8" id="KW-1133">Transmembrane helix</keyword>
<feature type="transmembrane region" description="Helical" evidence="8">
    <location>
        <begin position="76"/>
        <end position="94"/>
    </location>
</feature>
<feature type="transmembrane region" description="Helical" evidence="8">
    <location>
        <begin position="142"/>
        <end position="166"/>
    </location>
</feature>
<feature type="transmembrane region" description="Helical" evidence="8">
    <location>
        <begin position="6"/>
        <end position="25"/>
    </location>
</feature>